<dbReference type="GO" id="GO:0006465">
    <property type="term" value="P:signal peptide processing"/>
    <property type="evidence" value="ECO:0007669"/>
    <property type="project" value="InterPro"/>
</dbReference>
<evidence type="ECO:0000259" key="6">
    <source>
        <dbReference type="Pfam" id="PF10502"/>
    </source>
</evidence>
<evidence type="ECO:0000256" key="5">
    <source>
        <dbReference type="RuleBase" id="RU362042"/>
    </source>
</evidence>
<evidence type="ECO:0000313" key="7">
    <source>
        <dbReference type="EMBL" id="AXA34991.1"/>
    </source>
</evidence>
<dbReference type="InterPro" id="IPR036286">
    <property type="entry name" value="LexA/Signal_pep-like_sf"/>
</dbReference>
<name>A0A2Z4Y1B4_SUMC1</name>
<dbReference type="Gene3D" id="2.10.109.10">
    <property type="entry name" value="Umud Fragment, subunit A"/>
    <property type="match status" value="1"/>
</dbReference>
<dbReference type="PRINTS" id="PR00727">
    <property type="entry name" value="LEADERPTASE"/>
</dbReference>
<accession>A0A2Z4Y1B4</accession>
<dbReference type="EMBL" id="CP030759">
    <property type="protein sequence ID" value="AXA34991.1"/>
    <property type="molecule type" value="Genomic_DNA"/>
</dbReference>
<dbReference type="EC" id="3.4.21.89" evidence="3 5"/>
<dbReference type="NCBIfam" id="TIGR02227">
    <property type="entry name" value="sigpep_I_bact"/>
    <property type="match status" value="1"/>
</dbReference>
<dbReference type="Pfam" id="PF10502">
    <property type="entry name" value="Peptidase_S26"/>
    <property type="match status" value="1"/>
</dbReference>
<evidence type="ECO:0000256" key="2">
    <source>
        <dbReference type="ARBA" id="ARBA00009370"/>
    </source>
</evidence>
<comment type="similarity">
    <text evidence="2 5">Belongs to the peptidase S26 family.</text>
</comment>
<gene>
    <name evidence="7" type="ORF">BRCON_0214</name>
</gene>
<dbReference type="Proteomes" id="UP000262583">
    <property type="component" value="Chromosome"/>
</dbReference>
<dbReference type="PROSITE" id="PS00761">
    <property type="entry name" value="SPASE_I_3"/>
    <property type="match status" value="1"/>
</dbReference>
<feature type="domain" description="Peptidase S26" evidence="6">
    <location>
        <begin position="1"/>
        <end position="120"/>
    </location>
</feature>
<dbReference type="InterPro" id="IPR019533">
    <property type="entry name" value="Peptidase_S26"/>
</dbReference>
<dbReference type="CDD" id="cd06530">
    <property type="entry name" value="S26_SPase_I"/>
    <property type="match status" value="1"/>
</dbReference>
<evidence type="ECO:0000313" key="8">
    <source>
        <dbReference type="Proteomes" id="UP000262583"/>
    </source>
</evidence>
<dbReference type="PANTHER" id="PTHR43390">
    <property type="entry name" value="SIGNAL PEPTIDASE I"/>
    <property type="match status" value="1"/>
</dbReference>
<comment type="catalytic activity">
    <reaction evidence="1 5">
        <text>Cleavage of hydrophobic, N-terminal signal or leader sequences from secreted and periplasmic proteins.</text>
        <dbReference type="EC" id="3.4.21.89"/>
    </reaction>
</comment>
<dbReference type="InterPro" id="IPR000223">
    <property type="entry name" value="Pept_S26A_signal_pept_1"/>
</dbReference>
<dbReference type="GO" id="GO:0004252">
    <property type="term" value="F:serine-type endopeptidase activity"/>
    <property type="evidence" value="ECO:0007669"/>
    <property type="project" value="InterPro"/>
</dbReference>
<dbReference type="SUPFAM" id="SSF51306">
    <property type="entry name" value="LexA/Signal peptidase"/>
    <property type="match status" value="1"/>
</dbReference>
<dbReference type="PANTHER" id="PTHR43390:SF1">
    <property type="entry name" value="CHLOROPLAST PROCESSING PEPTIDASE"/>
    <property type="match status" value="1"/>
</dbReference>
<dbReference type="GO" id="GO:0009003">
    <property type="term" value="F:signal peptidase activity"/>
    <property type="evidence" value="ECO:0007669"/>
    <property type="project" value="UniProtKB-EC"/>
</dbReference>
<keyword evidence="4 5" id="KW-0378">Hydrolase</keyword>
<dbReference type="InterPro" id="IPR019758">
    <property type="entry name" value="Pept_S26A_signal_pept_1_CS"/>
</dbReference>
<evidence type="ECO:0000256" key="4">
    <source>
        <dbReference type="ARBA" id="ARBA00022801"/>
    </source>
</evidence>
<sequence length="129" mass="14385">MEPTLKVGDYVLTRRVRAGEQLRGHIVAFEDSQNPGELLTKRVVAVEGDAVELVEGVLYINGRAENPEFPRIIRMPSRSWRVGVGEIFVVGDNRNNSVDSIDYGPIPVSQLVGVVFLRYWPPHAVGFVK</sequence>
<evidence type="ECO:0000256" key="3">
    <source>
        <dbReference type="ARBA" id="ARBA00013208"/>
    </source>
</evidence>
<keyword evidence="5" id="KW-0645">Protease</keyword>
<dbReference type="GO" id="GO:0010027">
    <property type="term" value="P:thylakoid membrane organization"/>
    <property type="evidence" value="ECO:0007669"/>
    <property type="project" value="TreeGrafter"/>
</dbReference>
<proteinExistence type="inferred from homology"/>
<comment type="subcellular location">
    <subcellularLocation>
        <location evidence="5">Membrane</location>
        <topology evidence="5">Single-pass type II membrane protein</topology>
    </subcellularLocation>
</comment>
<dbReference type="GO" id="GO:0016020">
    <property type="term" value="C:membrane"/>
    <property type="evidence" value="ECO:0007669"/>
    <property type="project" value="UniProtKB-SubCell"/>
</dbReference>
<dbReference type="AlphaFoldDB" id="A0A2Z4Y1B4"/>
<evidence type="ECO:0000256" key="1">
    <source>
        <dbReference type="ARBA" id="ARBA00000677"/>
    </source>
</evidence>
<dbReference type="KEGG" id="schv:BRCON_0214"/>
<reference evidence="7 8" key="1">
    <citation type="submission" date="2018-05" db="EMBL/GenBank/DDBJ databases">
        <title>A metagenomic window into the 2 km-deep terrestrial subsurface aquifer revealed taxonomically and functionally diverse microbial community comprising novel uncultured bacterial lineages.</title>
        <authorList>
            <person name="Kadnikov V.V."/>
            <person name="Mardanov A.V."/>
            <person name="Beletsky A.V."/>
            <person name="Banks D."/>
            <person name="Pimenov N.V."/>
            <person name="Frank Y.A."/>
            <person name="Karnachuk O.V."/>
            <person name="Ravin N.V."/>
        </authorList>
    </citation>
    <scope>NUCLEOTIDE SEQUENCE [LARGE SCALE GENOMIC DNA]</scope>
    <source>
        <strain evidence="7">BY</strain>
    </source>
</reference>
<organism evidence="7 8">
    <name type="scientific">Sumerlaea chitinivorans</name>
    <dbReference type="NCBI Taxonomy" id="2250252"/>
    <lineage>
        <taxon>Bacteria</taxon>
        <taxon>Candidatus Sumerlaeota</taxon>
        <taxon>Candidatus Sumerlaeia</taxon>
        <taxon>Candidatus Sumerlaeales</taxon>
        <taxon>Candidatus Sumerlaeaceae</taxon>
        <taxon>Candidatus Sumerlaea</taxon>
    </lineage>
</organism>
<protein>
    <recommendedName>
        <fullName evidence="3 5">Signal peptidase I</fullName>
        <ecNumber evidence="3 5">3.4.21.89</ecNumber>
    </recommendedName>
</protein>